<organism evidence="2 3">
    <name type="scientific">Giardia intestinalis (strain ATCC 50803 / WB clone C6)</name>
    <name type="common">Giardia lamblia</name>
    <dbReference type="NCBI Taxonomy" id="184922"/>
    <lineage>
        <taxon>Eukaryota</taxon>
        <taxon>Metamonada</taxon>
        <taxon>Diplomonadida</taxon>
        <taxon>Hexamitidae</taxon>
        <taxon>Giardiinae</taxon>
        <taxon>Giardia</taxon>
    </lineage>
</organism>
<evidence type="ECO:0000256" key="1">
    <source>
        <dbReference type="SAM" id="MobiDB-lite"/>
    </source>
</evidence>
<dbReference type="GeneID" id="5698894"/>
<accession>A8BN21</accession>
<dbReference type="VEuPathDB" id="GiardiaDB:GL50803_5514"/>
<sequence length="67" mass="7558">MDRPTASFEPLCYMVDGCQKYIPAPPAPAQMQPPQAVPDTDPFADSEYDTLMELYNRRLEHAAKLVD</sequence>
<evidence type="ECO:0000313" key="3">
    <source>
        <dbReference type="Proteomes" id="UP000001548"/>
    </source>
</evidence>
<comment type="caution">
    <text evidence="2">The sequence shown here is derived from an EMBL/GenBank/DDBJ whole genome shotgun (WGS) entry which is preliminary data.</text>
</comment>
<gene>
    <name evidence="2" type="ORF">GL50803_005514</name>
</gene>
<feature type="region of interest" description="Disordered" evidence="1">
    <location>
        <begin position="25"/>
        <end position="44"/>
    </location>
</feature>
<protein>
    <submittedName>
        <fullName evidence="2">Uncharacterized protein</fullName>
    </submittedName>
</protein>
<keyword evidence="3" id="KW-1185">Reference proteome</keyword>
<dbReference type="EMBL" id="AACB03000001">
    <property type="protein sequence ID" value="KAE8305563.1"/>
    <property type="molecule type" value="Genomic_DNA"/>
</dbReference>
<dbReference type="KEGG" id="gla:GL50803_005514"/>
<dbReference type="HOGENOM" id="CLU_2817840_0_0_1"/>
<feature type="compositionally biased region" description="Low complexity" evidence="1">
    <location>
        <begin position="29"/>
        <end position="38"/>
    </location>
</feature>
<proteinExistence type="predicted"/>
<dbReference type="OMA" id="FEPLCYM"/>
<dbReference type="AlphaFoldDB" id="A8BN21"/>
<dbReference type="Proteomes" id="UP000001548">
    <property type="component" value="Unassembled WGS sequence"/>
</dbReference>
<dbReference type="RefSeq" id="XP_001706009.1">
    <property type="nucleotide sequence ID" value="XM_001705957.1"/>
</dbReference>
<evidence type="ECO:0000313" key="2">
    <source>
        <dbReference type="EMBL" id="KAE8305563.1"/>
    </source>
</evidence>
<name>A8BN21_GIAIC</name>
<reference evidence="2 3" key="1">
    <citation type="journal article" date="2007" name="Science">
        <title>Genomic minimalism in the early diverging intestinal parasite Giardia lamblia.</title>
        <authorList>
            <person name="Morrison H.G."/>
            <person name="McArthur A.G."/>
            <person name="Gillin F.D."/>
            <person name="Aley S.B."/>
            <person name="Adam R.D."/>
            <person name="Olsen G.J."/>
            <person name="Best A.A."/>
            <person name="Cande W.Z."/>
            <person name="Chen F."/>
            <person name="Cipriano M.J."/>
            <person name="Davids B.J."/>
            <person name="Dawson S.C."/>
            <person name="Elmendorf H.G."/>
            <person name="Hehl A.B."/>
            <person name="Holder M.E."/>
            <person name="Huse S.M."/>
            <person name="Kim U.U."/>
            <person name="Lasek-Nesselquist E."/>
            <person name="Manning G."/>
            <person name="Nigam A."/>
            <person name="Nixon J.E."/>
            <person name="Palm D."/>
            <person name="Passamaneck N.E."/>
            <person name="Prabhu A."/>
            <person name="Reich C.I."/>
            <person name="Reiner D.S."/>
            <person name="Samuelson J."/>
            <person name="Svard S.G."/>
            <person name="Sogin M.L."/>
        </authorList>
    </citation>
    <scope>NUCLEOTIDE SEQUENCE [LARGE SCALE GENOMIC DNA]</scope>
    <source>
        <strain evidence="2 3">WB C6</strain>
    </source>
</reference>